<keyword evidence="2" id="KW-0614">Plasmid</keyword>
<sequence>MVRRLLVRGMVAGFLASLLAFGFARVVGEPQVARAIAVEEQAAHEMGGSHAHEVPELVSREVQSGAGLFVGVAVFGSALGGLFALVFAYVYGRIGRLDARATSVLLSLLGYVAIVVVPFLKYPPNPPAVGDPSTIGLRTALFFTMIAVSLVAMTVAVVAARRLLARADAWTTWLGASAAFVVLAGLAHAWLPGIDEVPNGFPATLLWQYRVATFGIQAVLWGGLGLIFARLAQPLMAGRVAPAR</sequence>
<accession>A0A3G8HAG0</accession>
<feature type="transmembrane region" description="Helical" evidence="1">
    <location>
        <begin position="211"/>
        <end position="229"/>
    </location>
</feature>
<keyword evidence="1" id="KW-0812">Transmembrane</keyword>
<dbReference type="AlphaFoldDB" id="A0A3G8HAG0"/>
<evidence type="ECO:0008006" key="4">
    <source>
        <dbReference type="Google" id="ProtNLM"/>
    </source>
</evidence>
<feature type="transmembrane region" description="Helical" evidence="1">
    <location>
        <begin position="140"/>
        <end position="160"/>
    </location>
</feature>
<dbReference type="Pfam" id="PF09490">
    <property type="entry name" value="CbtA"/>
    <property type="match status" value="1"/>
</dbReference>
<evidence type="ECO:0000313" key="3">
    <source>
        <dbReference type="Proteomes" id="UP000270411"/>
    </source>
</evidence>
<feature type="transmembrane region" description="Helical" evidence="1">
    <location>
        <begin position="66"/>
        <end position="91"/>
    </location>
</feature>
<feature type="transmembrane region" description="Helical" evidence="1">
    <location>
        <begin position="103"/>
        <end position="120"/>
    </location>
</feature>
<keyword evidence="1" id="KW-0472">Membrane</keyword>
<dbReference type="RefSeq" id="WP_124686849.1">
    <property type="nucleotide sequence ID" value="NZ_CP033971.1"/>
</dbReference>
<geneLocation type="plasmid" evidence="2">
    <name>unnamed2</name>
</geneLocation>
<gene>
    <name evidence="2" type="ORF">EHF44_26965</name>
</gene>
<evidence type="ECO:0000313" key="2">
    <source>
        <dbReference type="EMBL" id="AZG17120.1"/>
    </source>
</evidence>
<dbReference type="Proteomes" id="UP000270411">
    <property type="component" value="Plasmid unnamed2"/>
</dbReference>
<name>A0A3G8HAG0_9BURK</name>
<organism evidence="2 3">
    <name type="scientific">Cupriavidus pauculus</name>
    <dbReference type="NCBI Taxonomy" id="82633"/>
    <lineage>
        <taxon>Bacteria</taxon>
        <taxon>Pseudomonadati</taxon>
        <taxon>Pseudomonadota</taxon>
        <taxon>Betaproteobacteria</taxon>
        <taxon>Burkholderiales</taxon>
        <taxon>Burkholderiaceae</taxon>
        <taxon>Cupriavidus</taxon>
    </lineage>
</organism>
<feature type="transmembrane region" description="Helical" evidence="1">
    <location>
        <begin position="172"/>
        <end position="191"/>
    </location>
</feature>
<protein>
    <recommendedName>
        <fullName evidence="4">CbtA family protein</fullName>
    </recommendedName>
</protein>
<dbReference type="EMBL" id="CP033971">
    <property type="protein sequence ID" value="AZG17120.1"/>
    <property type="molecule type" value="Genomic_DNA"/>
</dbReference>
<proteinExistence type="predicted"/>
<keyword evidence="1" id="KW-1133">Transmembrane helix</keyword>
<evidence type="ECO:0000256" key="1">
    <source>
        <dbReference type="SAM" id="Phobius"/>
    </source>
</evidence>
<dbReference type="OrthoDB" id="6851830at2"/>
<reference evidence="3" key="1">
    <citation type="submission" date="2018-11" db="EMBL/GenBank/DDBJ databases">
        <title>FDA dAtabase for Regulatory Grade micrObial Sequences (FDA-ARGOS): Supporting development and validation of Infectious Disease Dx tests.</title>
        <authorList>
            <person name="Goldberg B."/>
            <person name="Campos J."/>
            <person name="Tallon L."/>
            <person name="Sadzewicz L."/>
            <person name="Zhao X."/>
            <person name="Vavikolanu K."/>
            <person name="Mehta A."/>
            <person name="Aluvathingal J."/>
            <person name="Nadendla S."/>
            <person name="Geyer C."/>
            <person name="Nandy P."/>
            <person name="Yan Y."/>
            <person name="Sichtig H."/>
        </authorList>
    </citation>
    <scope>NUCLEOTIDE SEQUENCE [LARGE SCALE GENOMIC DNA]</scope>
    <source>
        <strain evidence="3">FDAARGOS_614</strain>
        <plasmid evidence="3">unnamed2</plasmid>
    </source>
</reference>
<dbReference type="KEGG" id="cpau:EHF44_26965"/>
<dbReference type="InterPro" id="IPR012666">
    <property type="entry name" value="CbtA_put"/>
</dbReference>